<feature type="transmembrane region" description="Helical" evidence="14">
    <location>
        <begin position="57"/>
        <end position="80"/>
    </location>
</feature>
<keyword evidence="11" id="KW-0407">Ion channel</keyword>
<evidence type="ECO:0000313" key="16">
    <source>
        <dbReference type="EMBL" id="KIV89047.1"/>
    </source>
</evidence>
<dbReference type="InterPro" id="IPR027359">
    <property type="entry name" value="Volt_channel_dom_sf"/>
</dbReference>
<dbReference type="InterPro" id="IPR031846">
    <property type="entry name" value="Hvcn1"/>
</dbReference>
<evidence type="ECO:0000256" key="13">
    <source>
        <dbReference type="SAM" id="MobiDB-lite"/>
    </source>
</evidence>
<dbReference type="Pfam" id="PF00520">
    <property type="entry name" value="Ion_trans"/>
    <property type="match status" value="1"/>
</dbReference>
<feature type="domain" description="Ion transport" evidence="15">
    <location>
        <begin position="53"/>
        <end position="173"/>
    </location>
</feature>
<protein>
    <recommendedName>
        <fullName evidence="2">Voltage-gated hydrogen channel 1</fullName>
    </recommendedName>
    <alternativeName>
        <fullName evidence="12">Hydrogen voltage-gated channel 1</fullName>
    </alternativeName>
</protein>
<accession>A0A0D1Z2S4</accession>
<feature type="region of interest" description="Disordered" evidence="13">
    <location>
        <begin position="205"/>
        <end position="231"/>
    </location>
</feature>
<dbReference type="Proteomes" id="UP000054302">
    <property type="component" value="Unassembled WGS sequence"/>
</dbReference>
<dbReference type="GO" id="GO:0005886">
    <property type="term" value="C:plasma membrane"/>
    <property type="evidence" value="ECO:0007669"/>
    <property type="project" value="UniProtKB-SubCell"/>
</dbReference>
<evidence type="ECO:0000256" key="9">
    <source>
        <dbReference type="ARBA" id="ARBA00023065"/>
    </source>
</evidence>
<evidence type="ECO:0000256" key="6">
    <source>
        <dbReference type="ARBA" id="ARBA00022882"/>
    </source>
</evidence>
<dbReference type="InterPro" id="IPR005821">
    <property type="entry name" value="Ion_trans_dom"/>
</dbReference>
<keyword evidence="8" id="KW-0175">Coiled coil</keyword>
<evidence type="ECO:0000256" key="12">
    <source>
        <dbReference type="ARBA" id="ARBA00031989"/>
    </source>
</evidence>
<dbReference type="GeneID" id="27326506"/>
<feature type="transmembrane region" description="Helical" evidence="14">
    <location>
        <begin position="101"/>
        <end position="122"/>
    </location>
</feature>
<dbReference type="OrthoDB" id="427456at2759"/>
<dbReference type="GO" id="GO:0034702">
    <property type="term" value="C:monoatomic ion channel complex"/>
    <property type="evidence" value="ECO:0007669"/>
    <property type="project" value="UniProtKB-KW"/>
</dbReference>
<evidence type="ECO:0000256" key="7">
    <source>
        <dbReference type="ARBA" id="ARBA00022989"/>
    </source>
</evidence>
<keyword evidence="3" id="KW-0813">Transport</keyword>
<evidence type="ECO:0000256" key="14">
    <source>
        <dbReference type="SAM" id="Phobius"/>
    </source>
</evidence>
<dbReference type="HOGENOM" id="CLU_076372_1_1_1"/>
<dbReference type="EMBL" id="KN847525">
    <property type="protein sequence ID" value="KIV89047.1"/>
    <property type="molecule type" value="Genomic_DNA"/>
</dbReference>
<dbReference type="PANTHER" id="PTHR46480:SF1">
    <property type="entry name" value="VOLTAGE-GATED HYDROGEN CHANNEL 1"/>
    <property type="match status" value="1"/>
</dbReference>
<evidence type="ECO:0000256" key="8">
    <source>
        <dbReference type="ARBA" id="ARBA00023054"/>
    </source>
</evidence>
<proteinExistence type="predicted"/>
<keyword evidence="6" id="KW-0851">Voltage-gated channel</keyword>
<name>A0A0D1Z2S4_EXOME</name>
<keyword evidence="17" id="KW-1185">Reference proteome</keyword>
<evidence type="ECO:0000259" key="15">
    <source>
        <dbReference type="Pfam" id="PF00520"/>
    </source>
</evidence>
<dbReference type="AlphaFoldDB" id="A0A0D1Z2S4"/>
<dbReference type="GO" id="GO:0030171">
    <property type="term" value="F:voltage-gated proton channel activity"/>
    <property type="evidence" value="ECO:0007669"/>
    <property type="project" value="InterPro"/>
</dbReference>
<keyword evidence="5 14" id="KW-0812">Transmembrane</keyword>
<reference evidence="16 17" key="1">
    <citation type="submission" date="2015-01" db="EMBL/GenBank/DDBJ databases">
        <title>The Genome Sequence of Exophiala mesophila CBS40295.</title>
        <authorList>
            <consortium name="The Broad Institute Genomics Platform"/>
            <person name="Cuomo C."/>
            <person name="de Hoog S."/>
            <person name="Gorbushina A."/>
            <person name="Stielow B."/>
            <person name="Teixiera M."/>
            <person name="Abouelleil A."/>
            <person name="Chapman S.B."/>
            <person name="Priest M."/>
            <person name="Young S.K."/>
            <person name="Wortman J."/>
            <person name="Nusbaum C."/>
            <person name="Birren B."/>
        </authorList>
    </citation>
    <scope>NUCLEOTIDE SEQUENCE [LARGE SCALE GENOMIC DNA]</scope>
    <source>
        <strain evidence="16 17">CBS 40295</strain>
    </source>
</reference>
<keyword evidence="9" id="KW-0406">Ion transport</keyword>
<organism evidence="16 17">
    <name type="scientific">Exophiala mesophila</name>
    <name type="common">Black yeast-like fungus</name>
    <dbReference type="NCBI Taxonomy" id="212818"/>
    <lineage>
        <taxon>Eukaryota</taxon>
        <taxon>Fungi</taxon>
        <taxon>Dikarya</taxon>
        <taxon>Ascomycota</taxon>
        <taxon>Pezizomycotina</taxon>
        <taxon>Eurotiomycetes</taxon>
        <taxon>Chaetothyriomycetidae</taxon>
        <taxon>Chaetothyriales</taxon>
        <taxon>Herpotrichiellaceae</taxon>
        <taxon>Exophiala</taxon>
    </lineage>
</organism>
<keyword evidence="10 14" id="KW-0472">Membrane</keyword>
<gene>
    <name evidence="16" type="ORF">PV10_08661</name>
</gene>
<keyword evidence="4" id="KW-1003">Cell membrane</keyword>
<dbReference type="OMA" id="WEDEELH"/>
<evidence type="ECO:0000256" key="3">
    <source>
        <dbReference type="ARBA" id="ARBA00022448"/>
    </source>
</evidence>
<evidence type="ECO:0000256" key="5">
    <source>
        <dbReference type="ARBA" id="ARBA00022692"/>
    </source>
</evidence>
<feature type="transmembrane region" description="Helical" evidence="14">
    <location>
        <begin position="128"/>
        <end position="150"/>
    </location>
</feature>
<comment type="subcellular location">
    <subcellularLocation>
        <location evidence="1">Cell membrane</location>
        <topology evidence="1">Multi-pass membrane protein</topology>
    </subcellularLocation>
</comment>
<dbReference type="RefSeq" id="XP_016220621.1">
    <property type="nucleotide sequence ID" value="XM_016373710.1"/>
</dbReference>
<evidence type="ECO:0000256" key="10">
    <source>
        <dbReference type="ARBA" id="ARBA00023136"/>
    </source>
</evidence>
<evidence type="ECO:0000256" key="11">
    <source>
        <dbReference type="ARBA" id="ARBA00023303"/>
    </source>
</evidence>
<dbReference type="Gene3D" id="1.20.120.350">
    <property type="entry name" value="Voltage-gated potassium channels. Chain C"/>
    <property type="match status" value="1"/>
</dbReference>
<sequence length="231" mass="26396">MGDIESDPVAHESPSKPGTRWRQRLFPFINHQAHENNRLAQVRSYSQRFLSSKWCHYSVLVLVILDICSIFATFLLELHLCEHRYDEGFDVETWTQAIEGLAHLSLAFCSLFMAELLARLIAFGPRYFLSWFHAFDAIVVIGAFVIELTITDPMEQAGSLVIILRLWRVFKIVGEISAGAEEEMTALQKQIEKLKHKNEEVLKENHDLRAKVQTAARTTSIDDANSHDSGR</sequence>
<dbReference type="VEuPathDB" id="FungiDB:PV10_08661"/>
<evidence type="ECO:0000313" key="17">
    <source>
        <dbReference type="Proteomes" id="UP000054302"/>
    </source>
</evidence>
<evidence type="ECO:0000256" key="1">
    <source>
        <dbReference type="ARBA" id="ARBA00004651"/>
    </source>
</evidence>
<evidence type="ECO:0000256" key="2">
    <source>
        <dbReference type="ARBA" id="ARBA00015897"/>
    </source>
</evidence>
<evidence type="ECO:0000256" key="4">
    <source>
        <dbReference type="ARBA" id="ARBA00022475"/>
    </source>
</evidence>
<dbReference type="STRING" id="212818.A0A0D1Z2S4"/>
<keyword evidence="7 14" id="KW-1133">Transmembrane helix</keyword>
<dbReference type="PANTHER" id="PTHR46480">
    <property type="entry name" value="F20B24.22"/>
    <property type="match status" value="1"/>
</dbReference>